<dbReference type="InterPro" id="IPR003672">
    <property type="entry name" value="CobN/Mg_chltase"/>
</dbReference>
<evidence type="ECO:0000313" key="3">
    <source>
        <dbReference type="Proteomes" id="UP000281028"/>
    </source>
</evidence>
<dbReference type="Pfam" id="PF02514">
    <property type="entry name" value="CobN-Mg_chel"/>
    <property type="match status" value="1"/>
</dbReference>
<dbReference type="EC" id="6.6.1.2" evidence="2"/>
<sequence>MHLIATIPGGWNPNNDGVFMVEQQPGDLVFLSAADTEIHALNAAYHALQEQGSTLPSLRMANLVFLKQELSIDHYVENVIRHAKLVVCRMLGGKSYYNYLVETLRDYCSQWQIPVLFLPGYDAPDLELMELSSADITVTDTVWKYFSAGGPQNLQHCLQYLWHRFFGMPVVFQPPAFLPEMFIAFPGEQLQSRDMFAQQITTVRPLAPVIIYRTHYVSGNTEPVAQLCEELRRHGLQPMPVYVSNLRDSSLLEELYRFITAAGQPPAVIINTTSFSMRSLSDDGEEPDFIFSRLGVPVIQAIFASCTQEQWESGLFGLPPTDVAINIALPEMDGRIIGTAVSFKADGGCDPLTDSTIVAYKAYEPGCRRVVQMAAAWVRLQQKACHEKRIALIMPNYPNKDSRLANGVGLDTPASVVGILKALQEAGYITGTYIPESSAALMEMLTHYITNDSHTLYTRPYQVFLEEDIFSNWYEELSPDIRSRTEAQWGRPREASCYHDGRFALPGCMLGNIFVSIQPARGYNSDPKSIYHSPDLPPTFDYLAFYCWLHHHFRADAVVHTGKHGNLEWLPGKSVALNPDSCFPAALFPFLPHFYPFIINDPGEGTQAKRRNHAVIIDHLVPPMARAENHGALAKLEQLVDEYYEAASLDARRAALIRTDIRKLVKEEHLLTDLQTDGKDIDELLLKLDAYLCELKEAQIRDGLHIFGQAPTGEQLHSLLVALHRLPGNGLPGITQALATDMQLPLDPLNCDYALPLDTVVGQAHCRTYGDAVEALELQALSLVSALLQGEQPSTGPLTRRVLQRIQTTTLPRVLATTEEIANLVKGLAGGYVPAGASGAPTRGRVNILPTGRNFYSVDVRSIPTETAWRLGWKSAQLLIDRYLQEHGEYPRRIGLSVWGTATMRTGGDDLAQALALMGVRPVWQAQSGRVTDFEVISLIELRRPRIDVTLRISGFFRDAFPDMISLFNAVIARLVTLEESPEDNPVRGQYLQEKAGWEQKGLPPEKAAEWASYRVFGSKPGAYGAGLQALIDEKNWTTREDLALVYMNWSAYAYNGRQQGVSAYDAFKQRLSHIQVVMHNQDNREHDILDSDDYYQFHGGMANAVEQVTGTQPVMYFGDHSRPEYPRVKSLKEELLKVYRSRVINEKWMAGMRRHGYKGAFEMAATMDYLFAYSATTGLVDDFMYEGITQAYLLDDDNRRFLEEVNPHALQDMTARMLEAMQRGLWKEPDADTKEQLTQLLLEQE</sequence>
<dbReference type="NCBIfam" id="TIGR02257">
    <property type="entry name" value="cobalto_cobN"/>
    <property type="match status" value="1"/>
</dbReference>
<organism evidence="2 3">
    <name type="scientific">Chitinophaga solisilvae</name>
    <dbReference type="NCBI Taxonomy" id="1233460"/>
    <lineage>
        <taxon>Bacteria</taxon>
        <taxon>Pseudomonadati</taxon>
        <taxon>Bacteroidota</taxon>
        <taxon>Chitinophagia</taxon>
        <taxon>Chitinophagales</taxon>
        <taxon>Chitinophagaceae</taxon>
        <taxon>Chitinophaga</taxon>
    </lineage>
</organism>
<dbReference type="PANTHER" id="PTHR44119">
    <property type="entry name" value="MAGNESIUM-CHELATASE SUBUNIT CHLH, CHLOROPLASTIC"/>
    <property type="match status" value="1"/>
</dbReference>
<keyword evidence="2" id="KW-0436">Ligase</keyword>
<feature type="domain" description="CobN/magnesium chelatase" evidence="1">
    <location>
        <begin position="143"/>
        <end position="1232"/>
    </location>
</feature>
<evidence type="ECO:0000313" key="2">
    <source>
        <dbReference type="EMBL" id="NSL87087.1"/>
    </source>
</evidence>
<accession>A0A3S1CSG7</accession>
<dbReference type="PANTHER" id="PTHR44119:SF4">
    <property type="entry name" value="AEROBIC COBALTOCHELATASE SUBUNIT COBN"/>
    <property type="match status" value="1"/>
</dbReference>
<dbReference type="AlphaFoldDB" id="A0A3S1CSG7"/>
<evidence type="ECO:0000259" key="1">
    <source>
        <dbReference type="Pfam" id="PF02514"/>
    </source>
</evidence>
<dbReference type="GO" id="GO:0009236">
    <property type="term" value="P:cobalamin biosynthetic process"/>
    <property type="evidence" value="ECO:0007669"/>
    <property type="project" value="InterPro"/>
</dbReference>
<keyword evidence="3" id="KW-1185">Reference proteome</keyword>
<dbReference type="Proteomes" id="UP000281028">
    <property type="component" value="Unassembled WGS sequence"/>
</dbReference>
<dbReference type="GO" id="GO:0051116">
    <property type="term" value="F:cobaltochelatase activity"/>
    <property type="evidence" value="ECO:0007669"/>
    <property type="project" value="UniProtKB-EC"/>
</dbReference>
<protein>
    <submittedName>
        <fullName evidence="2">Cobaltochelatase subunit CobN</fullName>
        <ecNumber evidence="2">6.6.1.2</ecNumber>
    </submittedName>
</protein>
<gene>
    <name evidence="2" type="primary">cobN</name>
    <name evidence="2" type="ORF">ECE50_009615</name>
</gene>
<dbReference type="EMBL" id="RIAR02000001">
    <property type="protein sequence ID" value="NSL87087.1"/>
    <property type="molecule type" value="Genomic_DNA"/>
</dbReference>
<proteinExistence type="predicted"/>
<dbReference type="InterPro" id="IPR011953">
    <property type="entry name" value="Cobalto_CobN"/>
</dbReference>
<dbReference type="CDD" id="cd10150">
    <property type="entry name" value="CobN_like"/>
    <property type="match status" value="1"/>
</dbReference>
<comment type="caution">
    <text evidence="2">The sequence shown here is derived from an EMBL/GenBank/DDBJ whole genome shotgun (WGS) entry which is preliminary data.</text>
</comment>
<reference evidence="2" key="1">
    <citation type="submission" date="2020-05" db="EMBL/GenBank/DDBJ databases">
        <title>Chitinophaga laudate sp. nov., isolated from a tropical peat swamp.</title>
        <authorList>
            <person name="Goh C.B.S."/>
            <person name="Lee M.S."/>
            <person name="Parimannan S."/>
            <person name="Pasbakhsh P."/>
            <person name="Yule C.M."/>
            <person name="Rajandas H."/>
            <person name="Loke S."/>
            <person name="Croft L."/>
            <person name="Tan J.B.L."/>
        </authorList>
    </citation>
    <scope>NUCLEOTIDE SEQUENCE</scope>
    <source>
        <strain evidence="2">Mgbs1</strain>
    </source>
</reference>
<dbReference type="OrthoDB" id="9757976at2"/>
<name>A0A3S1CSG7_9BACT</name>